<proteinExistence type="predicted"/>
<dbReference type="PANTHER" id="PTHR31912">
    <property type="entry name" value="IP13529P"/>
    <property type="match status" value="1"/>
</dbReference>
<gene>
    <name evidence="2" type="ORF">FA15DRAFT_657497</name>
</gene>
<sequence length="1230" mass="140166">MATGSHQSSIFFLGFEWLNDTHREVICRICSDRPGAARVSKFRWTSRHSHLATKVHIKAVESAGRGHSEQLESNPGPQPPQSAILRWTIASHLDEVDTRSDDEAQIPETLHGVFFEDGRVFQDGTEITFSAGGNPDAEWRKKQKALRTQLENLYLYQEEMATRDNGLDEADDERDQGTEGLSSVLEAMQLLDRPEEDPSDQYDEATTYNEEWAPYSSKAASFQVHKEETLPRLRLSDDHLKAIIWTMHECGTPDVPSLSSLRKTQAKLTNAVGIHQKHHTSSLGNHFYMNHPAKLLALDWANPFVRKNMAFYPEVSRSKPVAEMWQADKWVKEVPYDELSPMWFDEKKAEKKHYYIKEITEHSDGSFVVPMRWVTKRGVVHAQSYILSYSKTTEAFSLADPELVDVLVTDLWRNVLDLKLDSKIKLRFSTIFMHSWMSSLPNPLRIKANGCPMYRLRVAAWSDDVSGNISKQYNPHTNLYIQNLGIPHKKLSQEYFVRFCSTSSYASSSEQFTALRDDFDKDVWHEAYDCQNQTEVLFQILPHVLPADNPQQSEHASHVGPKGLSNCRRDKMGGHDKEKETDEGYAALFKPGTPRQPHETIELVKAQVRLACYGKREDLQLNASQSGVKDKISQHWINKMFTRFQDLQTEKMKDRQSRDPRLNSRLSQEERKRILEGIRQNIQHDLWNQVIKLPVASVDPAHSDNRVHYSLLLDMEGIDPHADMPVEILHTWLLGNEKYLWYDTSKGWSKIEEELFAVRLQSSDLMGLTTPPPRASYLVQYKNSLIGKHFKILQQLGIFHIHGLCPDSLFNLWKAAGELGAMLWISEIEDMDEYLDDLQVFIDNLLDLWSIYDPMRIITKAKLHVLTHLVEDIRRFGPAILYSTEVFECWNAVFRICSILSNHLSPSKDISATLAEMERFKHIISSGWWKDKDGEYIQAGKGVRALFANNKDVQRRLGWSSGSEPQPGSIKLCSLPNLRPVTSVSLGLDGILGSNPTDEWVHCKHIVSQSGDICCPNAWVFVNLGEQDPWFFLSQQNSVARVTHILARKDQAPSNRSVRVVVKRYSVSGTRHKRLNMPILNPENEVLSLFPSISMTSEFVLQERIGTNIPKPVVQHSDLPIFVINMHSLHNAHLVRKVLPRGLVAPVPCCQDRVASRKAAAVRACMLGPKKRADTQKKAKETRARKKGSNAMSDLANPNSTITPSIPEGSRQDVDIELDDDDDDELYGIV</sequence>
<evidence type="ECO:0000256" key="1">
    <source>
        <dbReference type="SAM" id="MobiDB-lite"/>
    </source>
</evidence>
<dbReference type="PANTHER" id="PTHR31912:SF34">
    <property type="entry name" value="NOTOCHORD-RELATED PROTEIN"/>
    <property type="match status" value="1"/>
</dbReference>
<name>A0A5C3KPM1_COPMA</name>
<feature type="compositionally biased region" description="Basic and acidic residues" evidence="1">
    <location>
        <begin position="1171"/>
        <end position="1182"/>
    </location>
</feature>
<evidence type="ECO:0000313" key="2">
    <source>
        <dbReference type="EMBL" id="TFK22439.1"/>
    </source>
</evidence>
<feature type="region of interest" description="Disordered" evidence="1">
    <location>
        <begin position="1170"/>
        <end position="1230"/>
    </location>
</feature>
<dbReference type="Proteomes" id="UP000307440">
    <property type="component" value="Unassembled WGS sequence"/>
</dbReference>
<feature type="compositionally biased region" description="Acidic residues" evidence="1">
    <location>
        <begin position="1215"/>
        <end position="1230"/>
    </location>
</feature>
<feature type="compositionally biased region" description="Polar residues" evidence="1">
    <location>
        <begin position="1190"/>
        <end position="1204"/>
    </location>
</feature>
<feature type="region of interest" description="Disordered" evidence="1">
    <location>
        <begin position="548"/>
        <end position="581"/>
    </location>
</feature>
<dbReference type="STRING" id="230819.A0A5C3KPM1"/>
<protein>
    <submittedName>
        <fullName evidence="2">Uncharacterized protein</fullName>
    </submittedName>
</protein>
<evidence type="ECO:0000313" key="3">
    <source>
        <dbReference type="Proteomes" id="UP000307440"/>
    </source>
</evidence>
<reference evidence="2 3" key="1">
    <citation type="journal article" date="2019" name="Nat. Ecol. Evol.">
        <title>Megaphylogeny resolves global patterns of mushroom evolution.</title>
        <authorList>
            <person name="Varga T."/>
            <person name="Krizsan K."/>
            <person name="Foldi C."/>
            <person name="Dima B."/>
            <person name="Sanchez-Garcia M."/>
            <person name="Sanchez-Ramirez S."/>
            <person name="Szollosi G.J."/>
            <person name="Szarkandi J.G."/>
            <person name="Papp V."/>
            <person name="Albert L."/>
            <person name="Andreopoulos W."/>
            <person name="Angelini C."/>
            <person name="Antonin V."/>
            <person name="Barry K.W."/>
            <person name="Bougher N.L."/>
            <person name="Buchanan P."/>
            <person name="Buyck B."/>
            <person name="Bense V."/>
            <person name="Catcheside P."/>
            <person name="Chovatia M."/>
            <person name="Cooper J."/>
            <person name="Damon W."/>
            <person name="Desjardin D."/>
            <person name="Finy P."/>
            <person name="Geml J."/>
            <person name="Haridas S."/>
            <person name="Hughes K."/>
            <person name="Justo A."/>
            <person name="Karasinski D."/>
            <person name="Kautmanova I."/>
            <person name="Kiss B."/>
            <person name="Kocsube S."/>
            <person name="Kotiranta H."/>
            <person name="LaButti K.M."/>
            <person name="Lechner B.E."/>
            <person name="Liimatainen K."/>
            <person name="Lipzen A."/>
            <person name="Lukacs Z."/>
            <person name="Mihaltcheva S."/>
            <person name="Morgado L.N."/>
            <person name="Niskanen T."/>
            <person name="Noordeloos M.E."/>
            <person name="Ohm R.A."/>
            <person name="Ortiz-Santana B."/>
            <person name="Ovrebo C."/>
            <person name="Racz N."/>
            <person name="Riley R."/>
            <person name="Savchenko A."/>
            <person name="Shiryaev A."/>
            <person name="Soop K."/>
            <person name="Spirin V."/>
            <person name="Szebenyi C."/>
            <person name="Tomsovsky M."/>
            <person name="Tulloss R.E."/>
            <person name="Uehling J."/>
            <person name="Grigoriev I.V."/>
            <person name="Vagvolgyi C."/>
            <person name="Papp T."/>
            <person name="Martin F.M."/>
            <person name="Miettinen O."/>
            <person name="Hibbett D.S."/>
            <person name="Nagy L.G."/>
        </authorList>
    </citation>
    <scope>NUCLEOTIDE SEQUENCE [LARGE SCALE GENOMIC DNA]</scope>
    <source>
        <strain evidence="2 3">CBS 121175</strain>
    </source>
</reference>
<feature type="compositionally biased region" description="Basic and acidic residues" evidence="1">
    <location>
        <begin position="567"/>
        <end position="581"/>
    </location>
</feature>
<accession>A0A5C3KPM1</accession>
<dbReference type="EMBL" id="ML210240">
    <property type="protein sequence ID" value="TFK22439.1"/>
    <property type="molecule type" value="Genomic_DNA"/>
</dbReference>
<dbReference type="OrthoDB" id="2246127at2759"/>
<dbReference type="AlphaFoldDB" id="A0A5C3KPM1"/>
<keyword evidence="3" id="KW-1185">Reference proteome</keyword>
<organism evidence="2 3">
    <name type="scientific">Coprinopsis marcescibilis</name>
    <name type="common">Agaric fungus</name>
    <name type="synonym">Psathyrella marcescibilis</name>
    <dbReference type="NCBI Taxonomy" id="230819"/>
    <lineage>
        <taxon>Eukaryota</taxon>
        <taxon>Fungi</taxon>
        <taxon>Dikarya</taxon>
        <taxon>Basidiomycota</taxon>
        <taxon>Agaricomycotina</taxon>
        <taxon>Agaricomycetes</taxon>
        <taxon>Agaricomycetidae</taxon>
        <taxon>Agaricales</taxon>
        <taxon>Agaricineae</taxon>
        <taxon>Psathyrellaceae</taxon>
        <taxon>Coprinopsis</taxon>
    </lineage>
</organism>